<dbReference type="Proteomes" id="UP001187315">
    <property type="component" value="Unassembled WGS sequence"/>
</dbReference>
<feature type="domain" description="C-type lectin" evidence="2">
    <location>
        <begin position="54"/>
        <end position="165"/>
    </location>
</feature>
<feature type="chain" id="PRO_5041642637" description="C-type lectin domain-containing protein" evidence="1">
    <location>
        <begin position="22"/>
        <end position="209"/>
    </location>
</feature>
<evidence type="ECO:0000259" key="2">
    <source>
        <dbReference type="PROSITE" id="PS50041"/>
    </source>
</evidence>
<dbReference type="PROSITE" id="PS50041">
    <property type="entry name" value="C_TYPE_LECTIN_2"/>
    <property type="match status" value="1"/>
</dbReference>
<reference evidence="3" key="1">
    <citation type="submission" date="2023-08" db="EMBL/GenBank/DDBJ databases">
        <title>Pelteobagrus vachellii genome.</title>
        <authorList>
            <person name="Liu H."/>
        </authorList>
    </citation>
    <scope>NUCLEOTIDE SEQUENCE</scope>
    <source>
        <strain evidence="3">PRFRI_2022a</strain>
        <tissue evidence="3">Muscle</tissue>
    </source>
</reference>
<evidence type="ECO:0000313" key="4">
    <source>
        <dbReference type="Proteomes" id="UP001187315"/>
    </source>
</evidence>
<evidence type="ECO:0000256" key="1">
    <source>
        <dbReference type="SAM" id="SignalP"/>
    </source>
</evidence>
<dbReference type="Pfam" id="PF00059">
    <property type="entry name" value="Lectin_C"/>
    <property type="match status" value="1"/>
</dbReference>
<dbReference type="EMBL" id="JAVHJS010000004">
    <property type="protein sequence ID" value="KAK2860136.1"/>
    <property type="molecule type" value="Genomic_DNA"/>
</dbReference>
<keyword evidence="4" id="KW-1185">Reference proteome</keyword>
<evidence type="ECO:0000313" key="3">
    <source>
        <dbReference type="EMBL" id="KAK2860136.1"/>
    </source>
</evidence>
<dbReference type="SMART" id="SM00034">
    <property type="entry name" value="CLECT"/>
    <property type="match status" value="1"/>
</dbReference>
<keyword evidence="1" id="KW-0732">Signal</keyword>
<dbReference type="Gene3D" id="3.10.100.10">
    <property type="entry name" value="Mannose-Binding Protein A, subunit A"/>
    <property type="match status" value="1"/>
</dbReference>
<gene>
    <name evidence="3" type="ORF">Q7C36_004302</name>
</gene>
<dbReference type="InterPro" id="IPR050111">
    <property type="entry name" value="C-type_lectin/snaclec_domain"/>
</dbReference>
<dbReference type="CDD" id="cd00037">
    <property type="entry name" value="CLECT"/>
    <property type="match status" value="1"/>
</dbReference>
<organism evidence="3 4">
    <name type="scientific">Tachysurus vachellii</name>
    <name type="common">Darkbarbel catfish</name>
    <name type="synonym">Pelteobagrus vachellii</name>
    <dbReference type="NCBI Taxonomy" id="175792"/>
    <lineage>
        <taxon>Eukaryota</taxon>
        <taxon>Metazoa</taxon>
        <taxon>Chordata</taxon>
        <taxon>Craniata</taxon>
        <taxon>Vertebrata</taxon>
        <taxon>Euteleostomi</taxon>
        <taxon>Actinopterygii</taxon>
        <taxon>Neopterygii</taxon>
        <taxon>Teleostei</taxon>
        <taxon>Ostariophysi</taxon>
        <taxon>Siluriformes</taxon>
        <taxon>Bagridae</taxon>
        <taxon>Tachysurus</taxon>
    </lineage>
</organism>
<dbReference type="PANTHER" id="PTHR22803">
    <property type="entry name" value="MANNOSE, PHOSPHOLIPASE, LECTIN RECEPTOR RELATED"/>
    <property type="match status" value="1"/>
</dbReference>
<feature type="signal peptide" evidence="1">
    <location>
        <begin position="1"/>
        <end position="21"/>
    </location>
</feature>
<dbReference type="AlphaFoldDB" id="A0AA88NIA6"/>
<proteinExistence type="predicted"/>
<dbReference type="InterPro" id="IPR016187">
    <property type="entry name" value="CTDL_fold"/>
</dbReference>
<dbReference type="InterPro" id="IPR016186">
    <property type="entry name" value="C-type_lectin-like/link_sf"/>
</dbReference>
<dbReference type="SUPFAM" id="SSF56436">
    <property type="entry name" value="C-type lectin-like"/>
    <property type="match status" value="1"/>
</dbReference>
<accession>A0AA88NIA6</accession>
<comment type="caution">
    <text evidence="3">The sequence shown here is derived from an EMBL/GenBank/DDBJ whole genome shotgun (WGS) entry which is preliminary data.</text>
</comment>
<name>A0AA88NIA6_TACVA</name>
<protein>
    <recommendedName>
        <fullName evidence="2">C-type lectin domain-containing protein</fullName>
    </recommendedName>
</protein>
<sequence length="209" mass="23439">MASQTKVVMLLILATAGAALAVANPISEADPYIVKDKAVMRKSSDKCPIGWSYYFGRCYLYNGGRLDWASAETFCQRFDAHLVSIHSENEYQQIKALIRSHDPMENPTYIGLSDCEKVYQFFWSDGTKLTFTKWSPGEPNNNNNECCVHMNWSSSKNWNDIPCDQHVWKQRTMASQTKVVMLLILATAGTALVVANPSSEADPDIVKES</sequence>
<dbReference type="InterPro" id="IPR001304">
    <property type="entry name" value="C-type_lectin-like"/>
</dbReference>